<name>A0A1J4KMB6_9EUKA</name>
<dbReference type="Proteomes" id="UP000179807">
    <property type="component" value="Unassembled WGS sequence"/>
</dbReference>
<dbReference type="EMBL" id="MLAK01000609">
    <property type="protein sequence ID" value="OHT10509.1"/>
    <property type="molecule type" value="Genomic_DNA"/>
</dbReference>
<dbReference type="RefSeq" id="XP_068363645.1">
    <property type="nucleotide sequence ID" value="XM_068501252.1"/>
</dbReference>
<evidence type="ECO:0000313" key="2">
    <source>
        <dbReference type="Proteomes" id="UP000179807"/>
    </source>
</evidence>
<accession>A0A1J4KMB6</accession>
<keyword evidence="2" id="KW-1185">Reference proteome</keyword>
<organism evidence="1 2">
    <name type="scientific">Tritrichomonas foetus</name>
    <dbReference type="NCBI Taxonomy" id="1144522"/>
    <lineage>
        <taxon>Eukaryota</taxon>
        <taxon>Metamonada</taxon>
        <taxon>Parabasalia</taxon>
        <taxon>Tritrichomonadida</taxon>
        <taxon>Tritrichomonadidae</taxon>
        <taxon>Tritrichomonas</taxon>
    </lineage>
</organism>
<dbReference type="OrthoDB" id="10522819at2759"/>
<evidence type="ECO:0000313" key="1">
    <source>
        <dbReference type="EMBL" id="OHT10509.1"/>
    </source>
</evidence>
<protein>
    <submittedName>
        <fullName evidence="1">Uncharacterized protein</fullName>
    </submittedName>
</protein>
<proteinExistence type="predicted"/>
<comment type="caution">
    <text evidence="1">The sequence shown here is derived from an EMBL/GenBank/DDBJ whole genome shotgun (WGS) entry which is preliminary data.</text>
</comment>
<sequence length="194" mass="22309">MSQFDKLESFRSSWKAESSTNNTVYQAFKDGRFKLNKPVSEADLEAQIYKFQFKPSEGLMKLWKAVGPGFIVSASITVSQPKDAEILSSTRFGGYSDYEEIGERYAFYIGNTWDGTDSCTHWYELADGEDKGQLVVMSYGDLRCYKLTKTTEDLLEEIKLIQFNSNEMDVICQELSDYFIPKNSINFPKKEHKQ</sequence>
<dbReference type="VEuPathDB" id="TrichDB:TRFO_20181"/>
<dbReference type="AlphaFoldDB" id="A0A1J4KMB6"/>
<reference evidence="1" key="1">
    <citation type="submission" date="2016-10" db="EMBL/GenBank/DDBJ databases">
        <authorList>
            <person name="Benchimol M."/>
            <person name="Almeida L.G."/>
            <person name="Vasconcelos A.T."/>
            <person name="Perreira-Neves A."/>
            <person name="Rosa I.A."/>
            <person name="Tasca T."/>
            <person name="Bogo M.R."/>
            <person name="de Souza W."/>
        </authorList>
    </citation>
    <scope>NUCLEOTIDE SEQUENCE [LARGE SCALE GENOMIC DNA]</scope>
    <source>
        <strain evidence="1">K</strain>
    </source>
</reference>
<dbReference type="GeneID" id="94835956"/>
<gene>
    <name evidence="1" type="ORF">TRFO_20181</name>
</gene>